<accession>A0ACC2WG06</accession>
<dbReference type="EMBL" id="JASBWR010000018">
    <property type="protein sequence ID" value="KAJ9109472.1"/>
    <property type="molecule type" value="Genomic_DNA"/>
</dbReference>
<dbReference type="Proteomes" id="UP001241377">
    <property type="component" value="Unassembled WGS sequence"/>
</dbReference>
<evidence type="ECO:0000313" key="1">
    <source>
        <dbReference type="EMBL" id="KAJ9109472.1"/>
    </source>
</evidence>
<evidence type="ECO:0000313" key="2">
    <source>
        <dbReference type="Proteomes" id="UP001241377"/>
    </source>
</evidence>
<sequence length="315" mass="35570">MSELNFSGFRKDELLEAAKKIGIHALAKDTKKVLVDKFTAYIDDHPEDGVLTVQSVLELDSDEETATEDAGEDLEGEAGADYQPGPPINLKEWVVDPAIDLYERAYSQVLGLTDKVGITTLDINDELRENLSKLITLNFLEVFLEFSFFLYTFVPIKPIKHNPTVHQVFKDNIEYLSTSTFPLPDITALWDPKVLSVAFNWAITAILVPLVISYYVNFSRRVIVYDEDAGIVARIYKFDPFVYALSKLLIFYFITKNFGHLTTLTSYKGIWNALKNFIAIQLGIYGQFTSLLGNFPLVIGAANVVTAIYSQFEEY</sequence>
<reference evidence="1" key="1">
    <citation type="submission" date="2023-04" db="EMBL/GenBank/DDBJ databases">
        <title>Draft Genome sequencing of Naganishia species isolated from polar environments using Oxford Nanopore Technology.</title>
        <authorList>
            <person name="Leo P."/>
            <person name="Venkateswaran K."/>
        </authorList>
    </citation>
    <scope>NUCLEOTIDE SEQUENCE</scope>
    <source>
        <strain evidence="1">MNA-CCFEE 5261</strain>
    </source>
</reference>
<comment type="caution">
    <text evidence="1">The sequence shown here is derived from an EMBL/GenBank/DDBJ whole genome shotgun (WGS) entry which is preliminary data.</text>
</comment>
<keyword evidence="2" id="KW-1185">Reference proteome</keyword>
<organism evidence="1 2">
    <name type="scientific">Naganishia cerealis</name>
    <dbReference type="NCBI Taxonomy" id="610337"/>
    <lineage>
        <taxon>Eukaryota</taxon>
        <taxon>Fungi</taxon>
        <taxon>Dikarya</taxon>
        <taxon>Basidiomycota</taxon>
        <taxon>Agaricomycotina</taxon>
        <taxon>Tremellomycetes</taxon>
        <taxon>Filobasidiales</taxon>
        <taxon>Filobasidiaceae</taxon>
        <taxon>Naganishia</taxon>
    </lineage>
</organism>
<name>A0ACC2WG06_9TREE</name>
<proteinExistence type="predicted"/>
<gene>
    <name evidence="1" type="ORF">QFC19_002225</name>
</gene>
<protein>
    <submittedName>
        <fullName evidence="1">Uncharacterized protein</fullName>
    </submittedName>
</protein>